<evidence type="ECO:0000256" key="8">
    <source>
        <dbReference type="ARBA" id="ARBA00022917"/>
    </source>
</evidence>
<name>A0AA35XW06_9PROT</name>
<comment type="catalytic activity">
    <reaction evidence="10 11">
        <text>tRNA(Gly) + glycine + ATP = glycyl-tRNA(Gly) + AMP + diphosphate</text>
        <dbReference type="Rhea" id="RHEA:16013"/>
        <dbReference type="Rhea" id="RHEA-COMP:9664"/>
        <dbReference type="Rhea" id="RHEA-COMP:9683"/>
        <dbReference type="ChEBI" id="CHEBI:30616"/>
        <dbReference type="ChEBI" id="CHEBI:33019"/>
        <dbReference type="ChEBI" id="CHEBI:57305"/>
        <dbReference type="ChEBI" id="CHEBI:78442"/>
        <dbReference type="ChEBI" id="CHEBI:78522"/>
        <dbReference type="ChEBI" id="CHEBI:456215"/>
        <dbReference type="EC" id="6.1.1.14"/>
    </reaction>
</comment>
<evidence type="ECO:0000256" key="9">
    <source>
        <dbReference type="ARBA" id="ARBA00023146"/>
    </source>
</evidence>
<keyword evidence="7 11" id="KW-0067">ATP-binding</keyword>
<keyword evidence="9 11" id="KW-0030">Aminoacyl-tRNA synthetase</keyword>
<keyword evidence="5 11" id="KW-0436">Ligase</keyword>
<dbReference type="PANTHER" id="PTHR30075">
    <property type="entry name" value="GLYCYL-TRNA SYNTHETASE"/>
    <property type="match status" value="1"/>
</dbReference>
<reference evidence="13" key="1">
    <citation type="submission" date="2023-03" db="EMBL/GenBank/DDBJ databases">
        <authorList>
            <person name="Cleenwerck I."/>
        </authorList>
    </citation>
    <scope>NUCLEOTIDE SEQUENCE</scope>
    <source>
        <strain evidence="13">LMG 32879</strain>
    </source>
</reference>
<evidence type="ECO:0000256" key="2">
    <source>
        <dbReference type="ARBA" id="ARBA00008226"/>
    </source>
</evidence>
<comment type="caution">
    <text evidence="13">The sequence shown here is derived from an EMBL/GenBank/DDBJ whole genome shotgun (WGS) entry which is preliminary data.</text>
</comment>
<evidence type="ECO:0000256" key="5">
    <source>
        <dbReference type="ARBA" id="ARBA00022598"/>
    </source>
</evidence>
<evidence type="ECO:0000313" key="14">
    <source>
        <dbReference type="Proteomes" id="UP001176960"/>
    </source>
</evidence>
<evidence type="ECO:0000256" key="10">
    <source>
        <dbReference type="ARBA" id="ARBA00047937"/>
    </source>
</evidence>
<proteinExistence type="inferred from homology"/>
<dbReference type="SUPFAM" id="SSF109604">
    <property type="entry name" value="HD-domain/PDEase-like"/>
    <property type="match status" value="1"/>
</dbReference>
<keyword evidence="14" id="KW-1185">Reference proteome</keyword>
<dbReference type="Pfam" id="PF02092">
    <property type="entry name" value="tRNA_synt_2f"/>
    <property type="match status" value="1"/>
</dbReference>
<dbReference type="AlphaFoldDB" id="A0AA35XW06"/>
<dbReference type="PRINTS" id="PR01045">
    <property type="entry name" value="TRNASYNTHGB"/>
</dbReference>
<dbReference type="PANTHER" id="PTHR30075:SF2">
    <property type="entry name" value="GLYCINE--TRNA LIGASE, CHLOROPLASTIC_MITOCHONDRIAL 2"/>
    <property type="match status" value="1"/>
</dbReference>
<accession>A0AA35XW06</accession>
<dbReference type="GO" id="GO:0006420">
    <property type="term" value="P:arginyl-tRNA aminoacylation"/>
    <property type="evidence" value="ECO:0007669"/>
    <property type="project" value="InterPro"/>
</dbReference>
<evidence type="ECO:0000256" key="7">
    <source>
        <dbReference type="ARBA" id="ARBA00022840"/>
    </source>
</evidence>
<feature type="domain" description="DALR anticodon binding" evidence="12">
    <location>
        <begin position="580"/>
        <end position="684"/>
    </location>
</feature>
<dbReference type="NCBIfam" id="TIGR00211">
    <property type="entry name" value="glyS"/>
    <property type="match status" value="1"/>
</dbReference>
<dbReference type="Pfam" id="PF05746">
    <property type="entry name" value="DALR_1"/>
    <property type="match status" value="1"/>
</dbReference>
<dbReference type="RefSeq" id="WP_289842547.1">
    <property type="nucleotide sequence ID" value="NZ_CATKSH010000005.1"/>
</dbReference>
<comment type="subunit">
    <text evidence="3 11">Tetramer of two alpha and two beta subunits.</text>
</comment>
<organism evidence="13 14">
    <name type="scientific">Brytella acorum</name>
    <dbReference type="NCBI Taxonomy" id="2959299"/>
    <lineage>
        <taxon>Bacteria</taxon>
        <taxon>Pseudomonadati</taxon>
        <taxon>Pseudomonadota</taxon>
        <taxon>Alphaproteobacteria</taxon>
        <taxon>Acetobacterales</taxon>
        <taxon>Acetobacteraceae</taxon>
        <taxon>Brytella</taxon>
    </lineage>
</organism>
<dbReference type="GO" id="GO:0005829">
    <property type="term" value="C:cytosol"/>
    <property type="evidence" value="ECO:0007669"/>
    <property type="project" value="TreeGrafter"/>
</dbReference>
<dbReference type="InterPro" id="IPR008909">
    <property type="entry name" value="DALR_anticod-bd"/>
</dbReference>
<keyword evidence="6 11" id="KW-0547">Nucleotide-binding</keyword>
<sequence>MAELLLVLNCEEIPARMQENGAKDLNRLLSAALDSLRPREQKTFWGPRHIAVSMTVEPGVAASTKSERGPRENAPEQALDGFLRKHGATRESLTLENGFWVLNSSVPAISATDVIAEAAPELLWRFPWPKSMRWGSGSHFTWVRPLRHIVCLLDGTCVPFSLGREDDYAHGLRSGTQTEGHRFMAPGLFEVTSAAQWETSLLQRKVIADAAARAERILSGISDAAETKALSVVPDAGLVDEVAGLTEWPNALLGRIDDAFMDLPPEVMQVSMKLNQRYFALRDHAGKAAPWFAFVANMEFADQGALTIAGNERVLRARFSDARHFWDLDRRTPLAERVDTLKTVTFHARLGTQAARVGRIEFLAREIARAMALDATQQRDAARAAYLAKADLTTGMVGEFPELQGVMGGYYARHDKETNAVADAVAEHYMPRGLNDDIPRNPVSIAVALADRLDTLAGFFAIDETPTGSGDPYGLRRAALGVIRIVRDNGLRFDLGALFDLALTQIAKHATTVEDPVSCRDALMHFMAERLRVQLRNEGERHDVLSAVLARGLDGDLVRLLARTEALARMLSTDDGRNLLAASKRAANILRIENRKDGPHVGLPDPALYRQAEEQTLAEALKTASDEIHAALDDEHFTDAMRNAAGLRPALDRFFEGVTVNDADSALRRNRLKLLARIEATLSEIADFGQIDG</sequence>
<evidence type="ECO:0000256" key="4">
    <source>
        <dbReference type="ARBA" id="ARBA00022490"/>
    </source>
</evidence>
<keyword evidence="4 11" id="KW-0963">Cytoplasm</keyword>
<evidence type="ECO:0000256" key="6">
    <source>
        <dbReference type="ARBA" id="ARBA00022741"/>
    </source>
</evidence>
<evidence type="ECO:0000313" key="13">
    <source>
        <dbReference type="EMBL" id="CAI9120306.1"/>
    </source>
</evidence>
<dbReference type="HAMAP" id="MF_00255">
    <property type="entry name" value="Gly_tRNA_synth_beta"/>
    <property type="match status" value="1"/>
</dbReference>
<dbReference type="GO" id="GO:0004814">
    <property type="term" value="F:arginine-tRNA ligase activity"/>
    <property type="evidence" value="ECO:0007669"/>
    <property type="project" value="InterPro"/>
</dbReference>
<dbReference type="PROSITE" id="PS50861">
    <property type="entry name" value="AA_TRNA_LIGASE_II_GLYAB"/>
    <property type="match status" value="1"/>
</dbReference>
<keyword evidence="8 11" id="KW-0648">Protein biosynthesis</keyword>
<dbReference type="GO" id="GO:0004820">
    <property type="term" value="F:glycine-tRNA ligase activity"/>
    <property type="evidence" value="ECO:0007669"/>
    <property type="project" value="UniProtKB-UniRule"/>
</dbReference>
<gene>
    <name evidence="11 13" type="primary">glyS</name>
    <name evidence="13" type="ORF">LMG32879_001138</name>
</gene>
<dbReference type="Proteomes" id="UP001176960">
    <property type="component" value="Unassembled WGS sequence"/>
</dbReference>
<protein>
    <recommendedName>
        <fullName evidence="11">Glycine--tRNA ligase beta subunit</fullName>
        <ecNumber evidence="11">6.1.1.14</ecNumber>
    </recommendedName>
    <alternativeName>
        <fullName evidence="11">Glycyl-tRNA synthetase beta subunit</fullName>
        <shortName evidence="11">GlyRS</shortName>
    </alternativeName>
</protein>
<dbReference type="EMBL" id="CATKSH010000005">
    <property type="protein sequence ID" value="CAI9120306.1"/>
    <property type="molecule type" value="Genomic_DNA"/>
</dbReference>
<dbReference type="InterPro" id="IPR015944">
    <property type="entry name" value="Gly-tRNA-synth_bsu"/>
</dbReference>
<evidence type="ECO:0000259" key="12">
    <source>
        <dbReference type="Pfam" id="PF05746"/>
    </source>
</evidence>
<dbReference type="InterPro" id="IPR006194">
    <property type="entry name" value="Gly-tRNA-synth_heterodimer"/>
</dbReference>
<dbReference type="EC" id="6.1.1.14" evidence="11"/>
<evidence type="ECO:0000256" key="1">
    <source>
        <dbReference type="ARBA" id="ARBA00004496"/>
    </source>
</evidence>
<comment type="similarity">
    <text evidence="2 11">Belongs to the class-II aminoacyl-tRNA synthetase family.</text>
</comment>
<comment type="subcellular location">
    <subcellularLocation>
        <location evidence="1 11">Cytoplasm</location>
    </subcellularLocation>
</comment>
<evidence type="ECO:0000256" key="11">
    <source>
        <dbReference type="HAMAP-Rule" id="MF_00255"/>
    </source>
</evidence>
<dbReference type="GO" id="GO:0005524">
    <property type="term" value="F:ATP binding"/>
    <property type="evidence" value="ECO:0007669"/>
    <property type="project" value="UniProtKB-UniRule"/>
</dbReference>
<dbReference type="GO" id="GO:0006426">
    <property type="term" value="P:glycyl-tRNA aminoacylation"/>
    <property type="evidence" value="ECO:0007669"/>
    <property type="project" value="UniProtKB-UniRule"/>
</dbReference>
<evidence type="ECO:0000256" key="3">
    <source>
        <dbReference type="ARBA" id="ARBA00011209"/>
    </source>
</evidence>